<dbReference type="RefSeq" id="WP_013558299.1">
    <property type="nucleotide sequence ID" value="NC_014958.1"/>
</dbReference>
<dbReference type="HOGENOM" id="CLU_457660_0_0_0"/>
<evidence type="ECO:0008006" key="4">
    <source>
        <dbReference type="Google" id="ProtNLM"/>
    </source>
</evidence>
<dbReference type="KEGG" id="dmr:Deima_3168"/>
<keyword evidence="3" id="KW-1185">Reference proteome</keyword>
<dbReference type="eggNOG" id="COG0326">
    <property type="taxonomic scope" value="Bacteria"/>
</dbReference>
<dbReference type="Pfam" id="PF13589">
    <property type="entry name" value="HATPase_c_3"/>
    <property type="match status" value="1"/>
</dbReference>
<dbReference type="InterPro" id="IPR036890">
    <property type="entry name" value="HATPase_C_sf"/>
</dbReference>
<feature type="region of interest" description="Disordered" evidence="1">
    <location>
        <begin position="478"/>
        <end position="527"/>
    </location>
</feature>
<accession>E8U3V3</accession>
<gene>
    <name evidence="2" type="ordered locus">Deima_3168</name>
</gene>
<feature type="compositionally biased region" description="Polar residues" evidence="1">
    <location>
        <begin position="487"/>
        <end position="499"/>
    </location>
</feature>
<feature type="compositionally biased region" description="Polar residues" evidence="1">
    <location>
        <begin position="508"/>
        <end position="527"/>
    </location>
</feature>
<evidence type="ECO:0000256" key="1">
    <source>
        <dbReference type="SAM" id="MobiDB-lite"/>
    </source>
</evidence>
<dbReference type="OrthoDB" id="7452186at2"/>
<dbReference type="STRING" id="709986.Deima_3168"/>
<dbReference type="AlphaFoldDB" id="E8U3V3"/>
<dbReference type="Gene3D" id="3.30.565.10">
    <property type="entry name" value="Histidine kinase-like ATPase, C-terminal domain"/>
    <property type="match status" value="1"/>
</dbReference>
<dbReference type="EMBL" id="CP002454">
    <property type="protein sequence ID" value="ADV68796.1"/>
    <property type="molecule type" value="Genomic_DNA"/>
</dbReference>
<evidence type="ECO:0000313" key="2">
    <source>
        <dbReference type="EMBL" id="ADV68796.1"/>
    </source>
</evidence>
<reference evidence="2 3" key="1">
    <citation type="journal article" date="2011" name="Stand. Genomic Sci.">
        <title>Complete genome sequence of Deinococcus maricopensis type strain (LB-34).</title>
        <authorList>
            <person name="Pukall R."/>
            <person name="Zeytun A."/>
            <person name="Lucas S."/>
            <person name="Lapidus A."/>
            <person name="Hammon N."/>
            <person name="Deshpande S."/>
            <person name="Nolan M."/>
            <person name="Cheng J.F."/>
            <person name="Pitluck S."/>
            <person name="Liolios K."/>
            <person name="Pagani I."/>
            <person name="Mikhailova N."/>
            <person name="Ivanova N."/>
            <person name="Mavromatis K."/>
            <person name="Pati A."/>
            <person name="Tapia R."/>
            <person name="Han C."/>
            <person name="Goodwin L."/>
            <person name="Chen A."/>
            <person name="Palaniappan K."/>
            <person name="Land M."/>
            <person name="Hauser L."/>
            <person name="Chang Y.J."/>
            <person name="Jeffries C.D."/>
            <person name="Brambilla E.M."/>
            <person name="Rohde M."/>
            <person name="Goker M."/>
            <person name="Detter J.C."/>
            <person name="Woyke T."/>
            <person name="Bristow J."/>
            <person name="Eisen J.A."/>
            <person name="Markowitz V."/>
            <person name="Hugenholtz P."/>
            <person name="Kyrpides N.C."/>
            <person name="Klenk H.P."/>
        </authorList>
    </citation>
    <scope>NUCLEOTIDE SEQUENCE [LARGE SCALE GENOMIC DNA]</scope>
    <source>
        <strain evidence="3">DSM 21211 / LMG 22137 / NRRL B-23946 / LB-34</strain>
    </source>
</reference>
<organism evidence="2 3">
    <name type="scientific">Deinococcus maricopensis (strain DSM 21211 / LMG 22137 / NRRL B-23946 / LB-34)</name>
    <dbReference type="NCBI Taxonomy" id="709986"/>
    <lineage>
        <taxon>Bacteria</taxon>
        <taxon>Thermotogati</taxon>
        <taxon>Deinococcota</taxon>
        <taxon>Deinococci</taxon>
        <taxon>Deinococcales</taxon>
        <taxon>Deinococcaceae</taxon>
        <taxon>Deinococcus</taxon>
    </lineage>
</organism>
<dbReference type="SUPFAM" id="SSF55874">
    <property type="entry name" value="ATPase domain of HSP90 chaperone/DNA topoisomerase II/histidine kinase"/>
    <property type="match status" value="1"/>
</dbReference>
<reference evidence="3" key="2">
    <citation type="submission" date="2011-01" db="EMBL/GenBank/DDBJ databases">
        <title>The complete genome of Deinococcus maricopensis DSM 21211.</title>
        <authorList>
            <consortium name="US DOE Joint Genome Institute (JGI-PGF)"/>
            <person name="Lucas S."/>
            <person name="Copeland A."/>
            <person name="Lapidus A."/>
            <person name="Goodwin L."/>
            <person name="Pitluck S."/>
            <person name="Kyrpides N."/>
            <person name="Mavromatis K."/>
            <person name="Pagani I."/>
            <person name="Ivanova N."/>
            <person name="Ovchinnikova G."/>
            <person name="Zeytun A."/>
            <person name="Detter J.C."/>
            <person name="Han C."/>
            <person name="Land M."/>
            <person name="Hauser L."/>
            <person name="Markowitz V."/>
            <person name="Cheng J.-F."/>
            <person name="Hugenholtz P."/>
            <person name="Woyke T."/>
            <person name="Wu D."/>
            <person name="Pukall R."/>
            <person name="Gehrich-Schroeter G."/>
            <person name="Brambilla E."/>
            <person name="Klenk H.-P."/>
            <person name="Eisen J.A."/>
        </authorList>
    </citation>
    <scope>NUCLEOTIDE SEQUENCE [LARGE SCALE GENOMIC DNA]</scope>
    <source>
        <strain evidence="3">DSM 21211 / LMG 22137 / NRRL B-23946 / LB-34</strain>
    </source>
</reference>
<evidence type="ECO:0000313" key="3">
    <source>
        <dbReference type="Proteomes" id="UP000008635"/>
    </source>
</evidence>
<protein>
    <recommendedName>
        <fullName evidence="4">ATP-binding region ATPase domain protein</fullName>
    </recommendedName>
</protein>
<dbReference type="Proteomes" id="UP000008635">
    <property type="component" value="Chromosome"/>
</dbReference>
<proteinExistence type="predicted"/>
<name>E8U3V3_DEIML</name>
<sequence length="596" mass="67341">MRQIEDDFTIENIGASLLEELARGLYEPATVLREYIQNAVDAHRDYRNKYGDLPDQEILIEFDDDDIRIIDFGIGMELAEVKDVKSIAISSKRNRSSDLTGRKGVGIWSGLNFFSKVHIKTSKKGVPNAYIIEINFAAILKHLNSDQVVNMNIKEVVAPNYAIFETEEASDKHYSIVTLSAPIEVEYRKQLLDPQSVKKVVADICPCRVQPDFIKRQDLLDWYTENDIDQFGIKVNGEEVYKAFPSATDEFIKGEINVDSNVVAKYWLIPHNPANRQNGKFPESKDYLTGVRLIQKGFVLGAANPYSKDTMEGYITIRPQSYLDWYAGEIHILDESLQPTLARNELQSTEKERRFINQLRQFYGDLTTDTREVASLRQTMWKIVKFNTFIQEVVDKGEYTETKKNEAIIDEILDFKFADNIRAAETSAKKANYSYKALKTYKNRLLRDIKREKAEIFDNWSALQGLVINLPDLSDSSNAGKRVKTVNEGTENSASQATPLPNPVVGPSVNTVNTDTPPNSLNTQSQPAPSVQLQPAAISPNVQVITDITSEGFKTVDLNIVMGIVAEVLTEILSNEPERQKKYYNQILEQIKGSGS</sequence>